<dbReference type="InterPro" id="IPR036188">
    <property type="entry name" value="FAD/NAD-bd_sf"/>
</dbReference>
<evidence type="ECO:0000256" key="3">
    <source>
        <dbReference type="ARBA" id="ARBA00024018"/>
    </source>
</evidence>
<dbReference type="Gene3D" id="3.30.9.30">
    <property type="match status" value="1"/>
</dbReference>
<organism evidence="6">
    <name type="scientific">Rhizophora mucronata</name>
    <name type="common">Asiatic mangrove</name>
    <dbReference type="NCBI Taxonomy" id="61149"/>
    <lineage>
        <taxon>Eukaryota</taxon>
        <taxon>Viridiplantae</taxon>
        <taxon>Streptophyta</taxon>
        <taxon>Embryophyta</taxon>
        <taxon>Tracheophyta</taxon>
        <taxon>Spermatophyta</taxon>
        <taxon>Magnoliopsida</taxon>
        <taxon>eudicotyledons</taxon>
        <taxon>Gunneridae</taxon>
        <taxon>Pentapetalae</taxon>
        <taxon>rosids</taxon>
        <taxon>fabids</taxon>
        <taxon>Malpighiales</taxon>
        <taxon>Rhizophoraceae</taxon>
        <taxon>Rhizophora</taxon>
    </lineage>
</organism>
<keyword evidence="1" id="KW-0560">Oxidoreductase</keyword>
<protein>
    <submittedName>
        <fullName evidence="6">3-hydroxybenzoate 6-hydroxylase 1</fullName>
    </submittedName>
</protein>
<evidence type="ECO:0000259" key="5">
    <source>
        <dbReference type="Pfam" id="PF01494"/>
    </source>
</evidence>
<dbReference type="InterPro" id="IPR044560">
    <property type="entry name" value="MOase"/>
</dbReference>
<proteinExistence type="inferred from homology"/>
<evidence type="ECO:0000256" key="2">
    <source>
        <dbReference type="ARBA" id="ARBA00023033"/>
    </source>
</evidence>
<dbReference type="GO" id="GO:0004497">
    <property type="term" value="F:monooxygenase activity"/>
    <property type="evidence" value="ECO:0007669"/>
    <property type="project" value="UniProtKB-KW"/>
</dbReference>
<evidence type="ECO:0000313" key="6">
    <source>
        <dbReference type="EMBL" id="MBX03709.1"/>
    </source>
</evidence>
<dbReference type="GO" id="GO:0071949">
    <property type="term" value="F:FAD binding"/>
    <property type="evidence" value="ECO:0007669"/>
    <property type="project" value="InterPro"/>
</dbReference>
<dbReference type="PANTHER" id="PTHR45934">
    <property type="entry name" value="FAD/NAD(P)-BINDING OXIDOREDUCTASE FAMILY PROTEIN"/>
    <property type="match status" value="1"/>
</dbReference>
<keyword evidence="2" id="KW-0503">Monooxygenase</keyword>
<evidence type="ECO:0000256" key="1">
    <source>
        <dbReference type="ARBA" id="ARBA00023002"/>
    </source>
</evidence>
<dbReference type="AlphaFoldDB" id="A0A2P2KDC0"/>
<dbReference type="SUPFAM" id="SSF51905">
    <property type="entry name" value="FAD/NAD(P)-binding domain"/>
    <property type="match status" value="1"/>
</dbReference>
<accession>A0A2P2KDC0</accession>
<dbReference type="PANTHER" id="PTHR45934:SF2">
    <property type="entry name" value="MONOOXYGENASE 1"/>
    <property type="match status" value="1"/>
</dbReference>
<dbReference type="Gene3D" id="3.50.50.60">
    <property type="entry name" value="FAD/NAD(P)-binding domain"/>
    <property type="match status" value="1"/>
</dbReference>
<keyword evidence="4" id="KW-0472">Membrane</keyword>
<keyword evidence="4" id="KW-0812">Transmembrane</keyword>
<dbReference type="InterPro" id="IPR002938">
    <property type="entry name" value="FAD-bd"/>
</dbReference>
<sequence>MEELDIVIVGGGICGLATALALYRKGIRSVVLERSETLRVTGAAIVIFTNGWRALDELGVAWKLRQAALPLQGMWDIDLQSGSLRQTPLSYVILSSRSIWIFSFFRACVHTILFV</sequence>
<evidence type="ECO:0000256" key="4">
    <source>
        <dbReference type="SAM" id="Phobius"/>
    </source>
</evidence>
<dbReference type="Pfam" id="PF01494">
    <property type="entry name" value="FAD_binding_3"/>
    <property type="match status" value="1"/>
</dbReference>
<dbReference type="EMBL" id="GGEC01023225">
    <property type="protein sequence ID" value="MBX03709.1"/>
    <property type="molecule type" value="Transcribed_RNA"/>
</dbReference>
<name>A0A2P2KDC0_RHIMU</name>
<feature type="domain" description="FAD-binding" evidence="5">
    <location>
        <begin position="4"/>
        <end position="75"/>
    </location>
</feature>
<comment type="similarity">
    <text evidence="3">Belongs to the 3-hydroxybenzoate 6-hydroxylase family.</text>
</comment>
<reference evidence="6" key="1">
    <citation type="submission" date="2018-02" db="EMBL/GenBank/DDBJ databases">
        <title>Rhizophora mucronata_Transcriptome.</title>
        <authorList>
            <person name="Meera S.P."/>
            <person name="Sreeshan A."/>
            <person name="Augustine A."/>
        </authorList>
    </citation>
    <scope>NUCLEOTIDE SEQUENCE</scope>
    <source>
        <tissue evidence="6">Leaf</tissue>
    </source>
</reference>
<keyword evidence="4" id="KW-1133">Transmembrane helix</keyword>
<feature type="transmembrane region" description="Helical" evidence="4">
    <location>
        <begin position="6"/>
        <end position="23"/>
    </location>
</feature>